<keyword evidence="5 7" id="KW-0472">Membrane</keyword>
<dbReference type="PANTHER" id="PTHR23501:SF193">
    <property type="entry name" value="MULTIDRUG TRANSPORTER, PUTATIVE (AFU_ORTHOLOGUE AFUA_8G00940)-RELATED"/>
    <property type="match status" value="1"/>
</dbReference>
<evidence type="ECO:0000256" key="3">
    <source>
        <dbReference type="ARBA" id="ARBA00022692"/>
    </source>
</evidence>
<feature type="transmembrane region" description="Helical" evidence="7">
    <location>
        <begin position="264"/>
        <end position="281"/>
    </location>
</feature>
<gene>
    <name evidence="9" type="ORF">SLS60_001825</name>
</gene>
<dbReference type="Proteomes" id="UP001521785">
    <property type="component" value="Unassembled WGS sequence"/>
</dbReference>
<dbReference type="Gene3D" id="1.20.1250.20">
    <property type="entry name" value="MFS general substrate transporter like domains"/>
    <property type="match status" value="1"/>
</dbReference>
<feature type="transmembrane region" description="Helical" evidence="7">
    <location>
        <begin position="428"/>
        <end position="452"/>
    </location>
</feature>
<dbReference type="SUPFAM" id="SSF103473">
    <property type="entry name" value="MFS general substrate transporter"/>
    <property type="match status" value="1"/>
</dbReference>
<evidence type="ECO:0000313" key="10">
    <source>
        <dbReference type="Proteomes" id="UP001521785"/>
    </source>
</evidence>
<keyword evidence="4 7" id="KW-1133">Transmembrane helix</keyword>
<feature type="transmembrane region" description="Helical" evidence="7">
    <location>
        <begin position="172"/>
        <end position="192"/>
    </location>
</feature>
<comment type="caution">
    <text evidence="9">The sequence shown here is derived from an EMBL/GenBank/DDBJ whole genome shotgun (WGS) entry which is preliminary data.</text>
</comment>
<feature type="transmembrane region" description="Helical" evidence="7">
    <location>
        <begin position="301"/>
        <end position="321"/>
    </location>
</feature>
<feature type="compositionally biased region" description="Basic and acidic residues" evidence="6">
    <location>
        <begin position="12"/>
        <end position="32"/>
    </location>
</feature>
<dbReference type="Gene3D" id="1.20.1720.10">
    <property type="entry name" value="Multidrug resistance protein D"/>
    <property type="match status" value="1"/>
</dbReference>
<feature type="transmembrane region" description="Helical" evidence="7">
    <location>
        <begin position="341"/>
        <end position="361"/>
    </location>
</feature>
<feature type="region of interest" description="Disordered" evidence="6">
    <location>
        <begin position="1"/>
        <end position="36"/>
    </location>
</feature>
<evidence type="ECO:0000259" key="8">
    <source>
        <dbReference type="PROSITE" id="PS50850"/>
    </source>
</evidence>
<reference evidence="9 10" key="1">
    <citation type="submission" date="2024-02" db="EMBL/GenBank/DDBJ databases">
        <title>De novo assembly and annotation of 12 fungi associated with fruit tree decline syndrome in Ontario, Canada.</title>
        <authorList>
            <person name="Sulman M."/>
            <person name="Ellouze W."/>
            <person name="Ilyukhin E."/>
        </authorList>
    </citation>
    <scope>NUCLEOTIDE SEQUENCE [LARGE SCALE GENOMIC DNA]</scope>
    <source>
        <strain evidence="9 10">M42-189</strain>
    </source>
</reference>
<sequence length="536" mass="57463">MGSSTQEQNPPQEKDLDRDDTSIETPNDRPAETIEEDEDHFMSGAKLHLLILGLSLACFLMALDMAIITISDGKLYSNFSLKWTFMAFLLLFEIGSAISGAATSSTMLIVGRAIAGMGAAGLMSGTLSILAVAVSVRLRAAYTGVIMSMFGLAVVVGPLVGGAFTQHVSWRWVFYINLPIGAATASVLFIFCKCCPPQRYRKQPLTRLLNPVRPPTRKAELDPLKDRIARLDLVGAALFIPAVIMLLMALQWGGLTYPWSSGRIVGLLVGGGVLVVIFGVWQWHRGKEAMIPPPIFLQRSVFWACLTAMSSMGTMIMLGTWLQEWFQAVKGNSPLQSGVNLLPSMIAQVIASITAGALITILGYYNPFIIIGTILLAIASGLFTTFEIDTGSAKWIGYQVIFGLGSGFFVTSPLVAIQAVLSAADTPVGIAIVTFFQMFGSAFFVALSQTIFNEQLLKQLAKNAPDANVDALLAAGTARLHLAVTPEQLPGVLLSYNRALLDPFYLGAGISALATFCSLGIQWVNVKGKELSPGAA</sequence>
<feature type="transmembrane region" description="Helical" evidence="7">
    <location>
        <begin position="368"/>
        <end position="386"/>
    </location>
</feature>
<evidence type="ECO:0000313" key="9">
    <source>
        <dbReference type="EMBL" id="KAL1610160.1"/>
    </source>
</evidence>
<organism evidence="9 10">
    <name type="scientific">Paraconiothyrium brasiliense</name>
    <dbReference type="NCBI Taxonomy" id="300254"/>
    <lineage>
        <taxon>Eukaryota</taxon>
        <taxon>Fungi</taxon>
        <taxon>Dikarya</taxon>
        <taxon>Ascomycota</taxon>
        <taxon>Pezizomycotina</taxon>
        <taxon>Dothideomycetes</taxon>
        <taxon>Pleosporomycetidae</taxon>
        <taxon>Pleosporales</taxon>
        <taxon>Massarineae</taxon>
        <taxon>Didymosphaeriaceae</taxon>
        <taxon>Paraconiothyrium</taxon>
    </lineage>
</organism>
<proteinExistence type="inferred from homology"/>
<comment type="similarity">
    <text evidence="2">Belongs to the major facilitator superfamily. TCR/Tet family.</text>
</comment>
<name>A0ABR3S0G4_9PLEO</name>
<dbReference type="InterPro" id="IPR011701">
    <property type="entry name" value="MFS"/>
</dbReference>
<feature type="transmembrane region" description="Helical" evidence="7">
    <location>
        <begin position="83"/>
        <end position="103"/>
    </location>
</feature>
<accession>A0ABR3S0G4</accession>
<protein>
    <recommendedName>
        <fullName evidence="8">Major facilitator superfamily (MFS) profile domain-containing protein</fullName>
    </recommendedName>
</protein>
<dbReference type="CDD" id="cd17502">
    <property type="entry name" value="MFS_Azr1_MDR_like"/>
    <property type="match status" value="1"/>
</dbReference>
<feature type="domain" description="Major facilitator superfamily (MFS) profile" evidence="8">
    <location>
        <begin position="1"/>
        <end position="526"/>
    </location>
</feature>
<evidence type="ECO:0000256" key="7">
    <source>
        <dbReference type="SAM" id="Phobius"/>
    </source>
</evidence>
<feature type="transmembrane region" description="Helical" evidence="7">
    <location>
        <begin position="504"/>
        <end position="524"/>
    </location>
</feature>
<evidence type="ECO:0000256" key="1">
    <source>
        <dbReference type="ARBA" id="ARBA00004141"/>
    </source>
</evidence>
<evidence type="ECO:0000256" key="5">
    <source>
        <dbReference type="ARBA" id="ARBA00023136"/>
    </source>
</evidence>
<feature type="transmembrane region" description="Helical" evidence="7">
    <location>
        <begin position="233"/>
        <end position="252"/>
    </location>
</feature>
<feature type="transmembrane region" description="Helical" evidence="7">
    <location>
        <begin position="398"/>
        <end position="421"/>
    </location>
</feature>
<evidence type="ECO:0000256" key="2">
    <source>
        <dbReference type="ARBA" id="ARBA00007520"/>
    </source>
</evidence>
<keyword evidence="3 7" id="KW-0812">Transmembrane</keyword>
<dbReference type="PANTHER" id="PTHR23501">
    <property type="entry name" value="MAJOR FACILITATOR SUPERFAMILY"/>
    <property type="match status" value="1"/>
</dbReference>
<comment type="subcellular location">
    <subcellularLocation>
        <location evidence="1">Membrane</location>
        <topology evidence="1">Multi-pass membrane protein</topology>
    </subcellularLocation>
</comment>
<feature type="compositionally biased region" description="Polar residues" evidence="6">
    <location>
        <begin position="1"/>
        <end position="11"/>
    </location>
</feature>
<dbReference type="InterPro" id="IPR020846">
    <property type="entry name" value="MFS_dom"/>
</dbReference>
<dbReference type="PROSITE" id="PS50850">
    <property type="entry name" value="MFS"/>
    <property type="match status" value="1"/>
</dbReference>
<feature type="transmembrane region" description="Helical" evidence="7">
    <location>
        <begin position="47"/>
        <end position="71"/>
    </location>
</feature>
<dbReference type="Pfam" id="PF07690">
    <property type="entry name" value="MFS_1"/>
    <property type="match status" value="1"/>
</dbReference>
<keyword evidence="10" id="KW-1185">Reference proteome</keyword>
<dbReference type="InterPro" id="IPR036259">
    <property type="entry name" value="MFS_trans_sf"/>
</dbReference>
<feature type="transmembrane region" description="Helical" evidence="7">
    <location>
        <begin position="109"/>
        <end position="133"/>
    </location>
</feature>
<dbReference type="EMBL" id="JAKJXO020000002">
    <property type="protein sequence ID" value="KAL1610160.1"/>
    <property type="molecule type" value="Genomic_DNA"/>
</dbReference>
<evidence type="ECO:0000256" key="6">
    <source>
        <dbReference type="SAM" id="MobiDB-lite"/>
    </source>
</evidence>
<evidence type="ECO:0000256" key="4">
    <source>
        <dbReference type="ARBA" id="ARBA00022989"/>
    </source>
</evidence>
<feature type="transmembrane region" description="Helical" evidence="7">
    <location>
        <begin position="140"/>
        <end position="160"/>
    </location>
</feature>